<dbReference type="PANTHER" id="PTHR30483">
    <property type="entry name" value="LEUCINE-SPECIFIC-BINDING PROTEIN"/>
    <property type="match status" value="1"/>
</dbReference>
<evidence type="ECO:0000256" key="3">
    <source>
        <dbReference type="ARBA" id="ARBA00022989"/>
    </source>
</evidence>
<reference evidence="7 8" key="1">
    <citation type="submission" date="2024-04" db="EMBL/GenBank/DDBJ databases">
        <title>WGS of bacteria from Torrens River.</title>
        <authorList>
            <person name="Wyrsch E.R."/>
            <person name="Drigo B."/>
        </authorList>
    </citation>
    <scope>NUCLEOTIDE SEQUENCE [LARGE SCALE GENOMIC DNA]</scope>
    <source>
        <strain evidence="7 8">TWI391</strain>
    </source>
</reference>
<feature type="region of interest" description="Disordered" evidence="5">
    <location>
        <begin position="35"/>
        <end position="66"/>
    </location>
</feature>
<dbReference type="CDD" id="cd06268">
    <property type="entry name" value="PBP1_ABC_transporter_LIVBP-like"/>
    <property type="match status" value="1"/>
</dbReference>
<accession>A0ABV0BQ45</accession>
<keyword evidence="8" id="KW-1185">Reference proteome</keyword>
<keyword evidence="2" id="KW-0812">Transmembrane</keyword>
<evidence type="ECO:0000313" key="8">
    <source>
        <dbReference type="Proteomes" id="UP001409291"/>
    </source>
</evidence>
<feature type="compositionally biased region" description="Polar residues" evidence="5">
    <location>
        <begin position="35"/>
        <end position="55"/>
    </location>
</feature>
<name>A0ABV0BQ45_9SPHI</name>
<dbReference type="SUPFAM" id="SSF53822">
    <property type="entry name" value="Periplasmic binding protein-like I"/>
    <property type="match status" value="1"/>
</dbReference>
<dbReference type="Proteomes" id="UP001409291">
    <property type="component" value="Unassembled WGS sequence"/>
</dbReference>
<dbReference type="InterPro" id="IPR001828">
    <property type="entry name" value="ANF_lig-bd_rcpt"/>
</dbReference>
<proteinExistence type="predicted"/>
<comment type="caution">
    <text evidence="7">The sequence shown here is derived from an EMBL/GenBank/DDBJ whole genome shotgun (WGS) entry which is preliminary data.</text>
</comment>
<dbReference type="RefSeq" id="WP_346580534.1">
    <property type="nucleotide sequence ID" value="NZ_JBDJLH010000005.1"/>
</dbReference>
<keyword evidence="3" id="KW-1133">Transmembrane helix</keyword>
<dbReference type="EMBL" id="JBDJNQ010000001">
    <property type="protein sequence ID" value="MEN5376188.1"/>
    <property type="molecule type" value="Genomic_DNA"/>
</dbReference>
<sequence>MISVQNHQRRLSGNKIALAVALALSLASCTTKKTGVLRSPSSKGEQGTVSNNSGKTAAEQAEEARKLEAAKASENLKNQKSIALLLPFQLNRIAGMRPTAEDVKRSALALDFYQGFQLGLEELGEKGSKFSLKVIDSEDDNFRNTSLAASASIKNANLIVGPVYPKEIRAFSQAFKEKNILQISPLAATLASEFAIPNLVSLTPSIRAHSEIMAKHVAKQYAYGDVVLVYNIQDGDSKQFLDNFVSEALGYNKSLQIKVVTSIAELNENLVVAGTNHIVCGTTNRNQIRALLANMDVQSSESGYAFKLYGHPNWAKLSFEDYTNIDRYELTVTTSTLVDENAERTRRFNQKYKNKFQVIPSDFSYKGYDAAIYFGGLIAKYGDDYAQHLVKETYSGINSDFSFDYFPEWGYVNRGVRFMVYRNNSFDRK</sequence>
<protein>
    <submittedName>
        <fullName evidence="7">ABC transporter substrate-binding protein</fullName>
    </submittedName>
</protein>
<evidence type="ECO:0000256" key="1">
    <source>
        <dbReference type="ARBA" id="ARBA00004370"/>
    </source>
</evidence>
<dbReference type="Pfam" id="PF01094">
    <property type="entry name" value="ANF_receptor"/>
    <property type="match status" value="1"/>
</dbReference>
<comment type="subcellular location">
    <subcellularLocation>
        <location evidence="1">Membrane</location>
    </subcellularLocation>
</comment>
<dbReference type="PANTHER" id="PTHR30483:SF6">
    <property type="entry name" value="PERIPLASMIC BINDING PROTEIN OF ABC TRANSPORTER FOR NATURAL AMINO ACIDS"/>
    <property type="match status" value="1"/>
</dbReference>
<evidence type="ECO:0000259" key="6">
    <source>
        <dbReference type="Pfam" id="PF01094"/>
    </source>
</evidence>
<dbReference type="Gene3D" id="3.40.50.2300">
    <property type="match status" value="2"/>
</dbReference>
<evidence type="ECO:0000256" key="2">
    <source>
        <dbReference type="ARBA" id="ARBA00022692"/>
    </source>
</evidence>
<gene>
    <name evidence="7" type="ORF">ABE541_02840</name>
</gene>
<dbReference type="InterPro" id="IPR051010">
    <property type="entry name" value="BCAA_transport"/>
</dbReference>
<evidence type="ECO:0000313" key="7">
    <source>
        <dbReference type="EMBL" id="MEN5376188.1"/>
    </source>
</evidence>
<feature type="domain" description="Receptor ligand binding region" evidence="6">
    <location>
        <begin position="126"/>
        <end position="296"/>
    </location>
</feature>
<organism evidence="7 8">
    <name type="scientific">Sphingobacterium kitahiroshimense</name>
    <dbReference type="NCBI Taxonomy" id="470446"/>
    <lineage>
        <taxon>Bacteria</taxon>
        <taxon>Pseudomonadati</taxon>
        <taxon>Bacteroidota</taxon>
        <taxon>Sphingobacteriia</taxon>
        <taxon>Sphingobacteriales</taxon>
        <taxon>Sphingobacteriaceae</taxon>
        <taxon>Sphingobacterium</taxon>
    </lineage>
</organism>
<evidence type="ECO:0000256" key="5">
    <source>
        <dbReference type="SAM" id="MobiDB-lite"/>
    </source>
</evidence>
<evidence type="ECO:0000256" key="4">
    <source>
        <dbReference type="ARBA" id="ARBA00023136"/>
    </source>
</evidence>
<keyword evidence="4" id="KW-0472">Membrane</keyword>
<dbReference type="InterPro" id="IPR028082">
    <property type="entry name" value="Peripla_BP_I"/>
</dbReference>